<feature type="non-terminal residue" evidence="5">
    <location>
        <position position="453"/>
    </location>
</feature>
<dbReference type="InterPro" id="IPR014043">
    <property type="entry name" value="Acyl_transferase_dom"/>
</dbReference>
<accession>A0ABV1WKK0</accession>
<dbReference type="Pfam" id="PF00698">
    <property type="entry name" value="Acyl_transf_1"/>
    <property type="match status" value="1"/>
</dbReference>
<dbReference type="InterPro" id="IPR016035">
    <property type="entry name" value="Acyl_Trfase/lysoPLipase"/>
</dbReference>
<dbReference type="EMBL" id="JBEPCU010001971">
    <property type="protein sequence ID" value="MER6984720.1"/>
    <property type="molecule type" value="Genomic_DNA"/>
</dbReference>
<keyword evidence="2" id="KW-0511">Multifunctional enzyme</keyword>
<evidence type="ECO:0000256" key="3">
    <source>
        <dbReference type="ARBA" id="ARBA00023315"/>
    </source>
</evidence>
<keyword evidence="3 5" id="KW-0012">Acyltransferase</keyword>
<dbReference type="SUPFAM" id="SSF52151">
    <property type="entry name" value="FabD/lysophospholipase-like"/>
    <property type="match status" value="1"/>
</dbReference>
<dbReference type="SMART" id="SM00827">
    <property type="entry name" value="PKS_AT"/>
    <property type="match status" value="1"/>
</dbReference>
<sequence length="453" mass="48203">VRALRALAGGTPAPATVTGTARPDALTGFLFTGQGAQRTGMGRELYAAHPVFAQAFDEAIAALDAHLDTPLRDVMWGEDGDLLDRTENAQPALFAIEVALHRLVESWGIRPDYLAGHSVGELAAAHVSGVLSLNDAARLVAARGRLMQALPPGGAMAALQAGEDEVRELLTGDGVLLSDDGEPLTDAVGIAAINGPQAVVVSGAEAAVTALTEHFRAQGRKTKRLTVSHAFHSPLMEPMLDEFRTIARQLDYGTARIPVISTVTGELAGPEELADADYWVRHVRATVRFRDAVRVLENKGVHTFLELGPDAALSPLGPDCLTGPPEEAPAFAPALRRGRPEERELATAVALAHGRGVRVDWTAFFDGTGARRTDLPTYAFQRRNYWARPDAAPEAATTPPGPGDAQFWDAVERDDSAGLAQRLGIEPAALAPVLPALSAWRLRRREAAEVDAL</sequence>
<evidence type="ECO:0000256" key="2">
    <source>
        <dbReference type="ARBA" id="ARBA00023268"/>
    </source>
</evidence>
<organism evidence="5 6">
    <name type="scientific">Streptomyces carpinensis</name>
    <dbReference type="NCBI Taxonomy" id="66369"/>
    <lineage>
        <taxon>Bacteria</taxon>
        <taxon>Bacillati</taxon>
        <taxon>Actinomycetota</taxon>
        <taxon>Actinomycetes</taxon>
        <taxon>Kitasatosporales</taxon>
        <taxon>Streptomycetaceae</taxon>
        <taxon>Streptomyces</taxon>
    </lineage>
</organism>
<name>A0ABV1WKK0_9ACTN</name>
<evidence type="ECO:0000313" key="6">
    <source>
        <dbReference type="Proteomes" id="UP001458415"/>
    </source>
</evidence>
<feature type="domain" description="Malonyl-CoA:ACP transacylase (MAT)" evidence="4">
    <location>
        <begin position="30"/>
        <end position="339"/>
    </location>
</feature>
<evidence type="ECO:0000256" key="1">
    <source>
        <dbReference type="ARBA" id="ARBA00022679"/>
    </source>
</evidence>
<protein>
    <submittedName>
        <fullName evidence="5">Acyltransferase domain-containing protein</fullName>
    </submittedName>
</protein>
<dbReference type="InterPro" id="IPR050091">
    <property type="entry name" value="PKS_NRPS_Biosynth_Enz"/>
</dbReference>
<dbReference type="Gene3D" id="3.40.366.10">
    <property type="entry name" value="Malonyl-Coenzyme A Acyl Carrier Protein, domain 2"/>
    <property type="match status" value="1"/>
</dbReference>
<dbReference type="Gene3D" id="3.30.70.3290">
    <property type="match status" value="1"/>
</dbReference>
<dbReference type="InterPro" id="IPR016036">
    <property type="entry name" value="Malonyl_transacylase_ACP-bd"/>
</dbReference>
<dbReference type="SUPFAM" id="SSF55048">
    <property type="entry name" value="Probable ACP-binding domain of malonyl-CoA ACP transacylase"/>
    <property type="match status" value="1"/>
</dbReference>
<dbReference type="InterPro" id="IPR041618">
    <property type="entry name" value="PKS_DE"/>
</dbReference>
<dbReference type="PANTHER" id="PTHR43775">
    <property type="entry name" value="FATTY ACID SYNTHASE"/>
    <property type="match status" value="1"/>
</dbReference>
<feature type="non-terminal residue" evidence="5">
    <location>
        <position position="1"/>
    </location>
</feature>
<evidence type="ECO:0000313" key="5">
    <source>
        <dbReference type="EMBL" id="MER6984720.1"/>
    </source>
</evidence>
<dbReference type="InterPro" id="IPR001227">
    <property type="entry name" value="Ac_transferase_dom_sf"/>
</dbReference>
<reference evidence="5 6" key="1">
    <citation type="submission" date="2024-06" db="EMBL/GenBank/DDBJ databases">
        <title>The Natural Products Discovery Center: Release of the First 8490 Sequenced Strains for Exploring Actinobacteria Biosynthetic Diversity.</title>
        <authorList>
            <person name="Kalkreuter E."/>
            <person name="Kautsar S.A."/>
            <person name="Yang D."/>
            <person name="Bader C.D."/>
            <person name="Teijaro C.N."/>
            <person name="Fluegel L."/>
            <person name="Davis C.M."/>
            <person name="Simpson J.R."/>
            <person name="Lauterbach L."/>
            <person name="Steele A.D."/>
            <person name="Gui C."/>
            <person name="Meng S."/>
            <person name="Li G."/>
            <person name="Viehrig K."/>
            <person name="Ye F."/>
            <person name="Su P."/>
            <person name="Kiefer A.F."/>
            <person name="Nichols A."/>
            <person name="Cepeda A.J."/>
            <person name="Yan W."/>
            <person name="Fan B."/>
            <person name="Jiang Y."/>
            <person name="Adhikari A."/>
            <person name="Zheng C.-J."/>
            <person name="Schuster L."/>
            <person name="Cowan T.M."/>
            <person name="Smanski M.J."/>
            <person name="Chevrette M.G."/>
            <person name="De Carvalho L.P.S."/>
            <person name="Shen B."/>
        </authorList>
    </citation>
    <scope>NUCLEOTIDE SEQUENCE [LARGE SCALE GENOMIC DNA]</scope>
    <source>
        <strain evidence="5 6">NPDC000634</strain>
    </source>
</reference>
<dbReference type="Proteomes" id="UP001458415">
    <property type="component" value="Unassembled WGS sequence"/>
</dbReference>
<proteinExistence type="predicted"/>
<gene>
    <name evidence="5" type="ORF">ABT317_49200</name>
</gene>
<comment type="caution">
    <text evidence="5">The sequence shown here is derived from an EMBL/GenBank/DDBJ whole genome shotgun (WGS) entry which is preliminary data.</text>
</comment>
<keyword evidence="6" id="KW-1185">Reference proteome</keyword>
<dbReference type="Pfam" id="PF18369">
    <property type="entry name" value="PKS_DE"/>
    <property type="match status" value="1"/>
</dbReference>
<evidence type="ECO:0000259" key="4">
    <source>
        <dbReference type="SMART" id="SM00827"/>
    </source>
</evidence>
<dbReference type="Gene3D" id="6.10.140.1830">
    <property type="match status" value="1"/>
</dbReference>
<dbReference type="GO" id="GO:0016746">
    <property type="term" value="F:acyltransferase activity"/>
    <property type="evidence" value="ECO:0007669"/>
    <property type="project" value="UniProtKB-KW"/>
</dbReference>
<dbReference type="PANTHER" id="PTHR43775:SF51">
    <property type="entry name" value="INACTIVE PHENOLPHTHIOCEROL SYNTHESIS POLYKETIDE SYNTHASE TYPE I PKS1-RELATED"/>
    <property type="match status" value="1"/>
</dbReference>
<keyword evidence="1" id="KW-0808">Transferase</keyword>